<gene>
    <name evidence="1" type="ORF">Plil01_001366000</name>
</gene>
<reference evidence="1" key="1">
    <citation type="submission" date="2023-04" db="EMBL/GenBank/DDBJ databases">
        <title>Phytophthora lilii NBRC 32176.</title>
        <authorList>
            <person name="Ichikawa N."/>
            <person name="Sato H."/>
            <person name="Tonouchi N."/>
        </authorList>
    </citation>
    <scope>NUCLEOTIDE SEQUENCE</scope>
    <source>
        <strain evidence="1">NBRC 32176</strain>
    </source>
</reference>
<name>A0A9W6X5H4_9STRA</name>
<keyword evidence="2" id="KW-1185">Reference proteome</keyword>
<evidence type="ECO:0000313" key="2">
    <source>
        <dbReference type="Proteomes" id="UP001165083"/>
    </source>
</evidence>
<organism evidence="1 2">
    <name type="scientific">Phytophthora lilii</name>
    <dbReference type="NCBI Taxonomy" id="2077276"/>
    <lineage>
        <taxon>Eukaryota</taxon>
        <taxon>Sar</taxon>
        <taxon>Stramenopiles</taxon>
        <taxon>Oomycota</taxon>
        <taxon>Peronosporomycetes</taxon>
        <taxon>Peronosporales</taxon>
        <taxon>Peronosporaceae</taxon>
        <taxon>Phytophthora</taxon>
    </lineage>
</organism>
<accession>A0A9W6X5H4</accession>
<dbReference type="AlphaFoldDB" id="A0A9W6X5H4"/>
<dbReference type="OrthoDB" id="116992at2759"/>
<dbReference type="EMBL" id="BSXW01000943">
    <property type="protein sequence ID" value="GMF31935.1"/>
    <property type="molecule type" value="Genomic_DNA"/>
</dbReference>
<comment type="caution">
    <text evidence="1">The sequence shown here is derived from an EMBL/GenBank/DDBJ whole genome shotgun (WGS) entry which is preliminary data.</text>
</comment>
<sequence>MATFRCNHDIQVLLGGSDATDRIYNCCKCITKFQNRLDSQVAVAVAALKRRQDRELMESSISGVQDRRVAARKRVAALIYNLTNRQKVAGPLAALYLYRGSCCYASASCSILPLGDAIRQLTTNEEYSCGLIRDDDDCGSPTYRAVIALRS</sequence>
<dbReference type="Proteomes" id="UP001165083">
    <property type="component" value="Unassembled WGS sequence"/>
</dbReference>
<evidence type="ECO:0000313" key="1">
    <source>
        <dbReference type="EMBL" id="GMF31935.1"/>
    </source>
</evidence>
<protein>
    <submittedName>
        <fullName evidence="1">Unnamed protein product</fullName>
    </submittedName>
</protein>
<proteinExistence type="predicted"/>